<accession>A0ABQ9HL61</accession>
<gene>
    <name evidence="1" type="ORF">PR048_011290</name>
</gene>
<evidence type="ECO:0000313" key="1">
    <source>
        <dbReference type="EMBL" id="KAJ8885094.1"/>
    </source>
</evidence>
<comment type="caution">
    <text evidence="1">The sequence shown here is derived from an EMBL/GenBank/DDBJ whole genome shotgun (WGS) entry which is preliminary data.</text>
</comment>
<keyword evidence="2" id="KW-1185">Reference proteome</keyword>
<dbReference type="EMBL" id="JARBHB010000004">
    <property type="protein sequence ID" value="KAJ8885094.1"/>
    <property type="molecule type" value="Genomic_DNA"/>
</dbReference>
<evidence type="ECO:0000313" key="2">
    <source>
        <dbReference type="Proteomes" id="UP001159363"/>
    </source>
</evidence>
<sequence length="226" mass="25820">MELLQATKDTVLRQIGEAECVHLTTHVSWKLSAIVFSPGDVVDSQHSKRFFANSDHIHDQGDEESSEGGVSNLKPSQPMEFASPALWPAYERRFLCYMSVSGHSSKSHIKNIDILLYVLGDRAEEIWTQFELEQDMLELSLKELSKYFTSRTNTLFERYKFISRVQLIGETVGDFVMALHTLQSSCDYGALKNKLILDRVVVGMADRIMSQQLQLHGQSLHWRKLL</sequence>
<organism evidence="1 2">
    <name type="scientific">Dryococelus australis</name>
    <dbReference type="NCBI Taxonomy" id="614101"/>
    <lineage>
        <taxon>Eukaryota</taxon>
        <taxon>Metazoa</taxon>
        <taxon>Ecdysozoa</taxon>
        <taxon>Arthropoda</taxon>
        <taxon>Hexapoda</taxon>
        <taxon>Insecta</taxon>
        <taxon>Pterygota</taxon>
        <taxon>Neoptera</taxon>
        <taxon>Polyneoptera</taxon>
        <taxon>Phasmatodea</taxon>
        <taxon>Verophasmatodea</taxon>
        <taxon>Anareolatae</taxon>
        <taxon>Phasmatidae</taxon>
        <taxon>Eurycanthinae</taxon>
        <taxon>Dryococelus</taxon>
    </lineage>
</organism>
<dbReference type="PANTHER" id="PTHR33198">
    <property type="entry name" value="ANK_REP_REGION DOMAIN-CONTAINING PROTEIN-RELATED"/>
    <property type="match status" value="1"/>
</dbReference>
<proteinExistence type="predicted"/>
<dbReference type="PANTHER" id="PTHR33198:SF20">
    <property type="entry name" value="RETROTRANSPOSON GAG DOMAIN-CONTAINING PROTEIN"/>
    <property type="match status" value="1"/>
</dbReference>
<reference evidence="1 2" key="1">
    <citation type="submission" date="2023-02" db="EMBL/GenBank/DDBJ databases">
        <title>LHISI_Scaffold_Assembly.</title>
        <authorList>
            <person name="Stuart O.P."/>
            <person name="Cleave R."/>
            <person name="Magrath M.J.L."/>
            <person name="Mikheyev A.S."/>
        </authorList>
    </citation>
    <scope>NUCLEOTIDE SEQUENCE [LARGE SCALE GENOMIC DNA]</scope>
    <source>
        <strain evidence="1">Daus_M_001</strain>
        <tissue evidence="1">Leg muscle</tissue>
    </source>
</reference>
<name>A0ABQ9HL61_9NEOP</name>
<dbReference type="Proteomes" id="UP001159363">
    <property type="component" value="Chromosome X"/>
</dbReference>
<protein>
    <submittedName>
        <fullName evidence="1">Uncharacterized protein</fullName>
    </submittedName>
</protein>